<dbReference type="PANTHER" id="PTHR43792:SF1">
    <property type="entry name" value="N-ACETYLTRANSFERASE DOMAIN-CONTAINING PROTEIN"/>
    <property type="match status" value="1"/>
</dbReference>
<comment type="caution">
    <text evidence="2">The sequence shown here is derived from an EMBL/GenBank/DDBJ whole genome shotgun (WGS) entry which is preliminary data.</text>
</comment>
<reference evidence="2" key="2">
    <citation type="submission" date="2021-04" db="EMBL/GenBank/DDBJ databases">
        <authorList>
            <person name="Gilroy R."/>
        </authorList>
    </citation>
    <scope>NUCLEOTIDE SEQUENCE</scope>
    <source>
        <strain evidence="2">CHK179-7159</strain>
    </source>
</reference>
<dbReference type="PANTHER" id="PTHR43792">
    <property type="entry name" value="GNAT FAMILY, PUTATIVE (AFU_ORTHOLOGUE AFUA_3G00765)-RELATED-RELATED"/>
    <property type="match status" value="1"/>
</dbReference>
<evidence type="ECO:0000313" key="2">
    <source>
        <dbReference type="EMBL" id="HJA94732.1"/>
    </source>
</evidence>
<organism evidence="2 3">
    <name type="scientific">Candidatus Eisenbergiella merdipullorum</name>
    <dbReference type="NCBI Taxonomy" id="2838553"/>
    <lineage>
        <taxon>Bacteria</taxon>
        <taxon>Bacillati</taxon>
        <taxon>Bacillota</taxon>
        <taxon>Clostridia</taxon>
        <taxon>Lachnospirales</taxon>
        <taxon>Lachnospiraceae</taxon>
        <taxon>Eisenbergiella</taxon>
    </lineage>
</organism>
<reference evidence="2" key="1">
    <citation type="journal article" date="2021" name="PeerJ">
        <title>Extensive microbial diversity within the chicken gut microbiome revealed by metagenomics and culture.</title>
        <authorList>
            <person name="Gilroy R."/>
            <person name="Ravi A."/>
            <person name="Getino M."/>
            <person name="Pursley I."/>
            <person name="Horton D.L."/>
            <person name="Alikhan N.F."/>
            <person name="Baker D."/>
            <person name="Gharbi K."/>
            <person name="Hall N."/>
            <person name="Watson M."/>
            <person name="Adriaenssens E.M."/>
            <person name="Foster-Nyarko E."/>
            <person name="Jarju S."/>
            <person name="Secka A."/>
            <person name="Antonio M."/>
            <person name="Oren A."/>
            <person name="Chaudhuri R.R."/>
            <person name="La Ragione R."/>
            <person name="Hildebrand F."/>
            <person name="Pallen M.J."/>
        </authorList>
    </citation>
    <scope>NUCLEOTIDE SEQUENCE</scope>
    <source>
        <strain evidence="2">CHK179-7159</strain>
    </source>
</reference>
<dbReference type="AlphaFoldDB" id="A0A9D2I9T1"/>
<evidence type="ECO:0000313" key="3">
    <source>
        <dbReference type="Proteomes" id="UP000886858"/>
    </source>
</evidence>
<gene>
    <name evidence="2" type="ORF">H9717_16725</name>
</gene>
<dbReference type="Pfam" id="PF13302">
    <property type="entry name" value="Acetyltransf_3"/>
    <property type="match status" value="1"/>
</dbReference>
<dbReference type="Proteomes" id="UP000886858">
    <property type="component" value="Unassembled WGS sequence"/>
</dbReference>
<dbReference type="InterPro" id="IPR000182">
    <property type="entry name" value="GNAT_dom"/>
</dbReference>
<dbReference type="SUPFAM" id="SSF55729">
    <property type="entry name" value="Acyl-CoA N-acyltransferases (Nat)"/>
    <property type="match status" value="1"/>
</dbReference>
<accession>A0A9D2I9T1</accession>
<feature type="domain" description="N-acetyltransferase" evidence="1">
    <location>
        <begin position="123"/>
        <end position="281"/>
    </location>
</feature>
<dbReference type="Gene3D" id="3.40.630.30">
    <property type="match status" value="1"/>
</dbReference>
<sequence>MLEKVRIAIADRSQETVRKTEELKKRLQADGIITEVYPILSLPAAGRNTPPELYLTDCPEKVRRVAGENCCILLYLDEKSRKLSFHGLPCAVEDLEGIDADYLEKVYRRHVGEPWEILRTPRLTVREQKAEDLDSLYEIYAHPDMTAYMEGLSSDKKEELERLQSYIRSVYPLYGFGLWMLERKVDGVCIGRAGFFWREGAEYPELGFAVKKSEQQKGYCLEACRAILDHGFYELDFQGVQALTREGNRAAEAVLERLGFRNSGFTEADGARAVRWLLSRPQ</sequence>
<proteinExistence type="predicted"/>
<dbReference type="EMBL" id="DWYY01000199">
    <property type="protein sequence ID" value="HJA94732.1"/>
    <property type="molecule type" value="Genomic_DNA"/>
</dbReference>
<dbReference type="InterPro" id="IPR016181">
    <property type="entry name" value="Acyl_CoA_acyltransferase"/>
</dbReference>
<dbReference type="GO" id="GO:0016747">
    <property type="term" value="F:acyltransferase activity, transferring groups other than amino-acyl groups"/>
    <property type="evidence" value="ECO:0007669"/>
    <property type="project" value="InterPro"/>
</dbReference>
<protein>
    <submittedName>
        <fullName evidence="2">GNAT family N-acetyltransferase</fullName>
    </submittedName>
</protein>
<name>A0A9D2I9T1_9FIRM</name>
<evidence type="ECO:0000259" key="1">
    <source>
        <dbReference type="PROSITE" id="PS51186"/>
    </source>
</evidence>
<dbReference type="PROSITE" id="PS51186">
    <property type="entry name" value="GNAT"/>
    <property type="match status" value="1"/>
</dbReference>
<dbReference type="InterPro" id="IPR051531">
    <property type="entry name" value="N-acetyltransferase"/>
</dbReference>